<dbReference type="InterPro" id="IPR022761">
    <property type="entry name" value="Fumarate_lyase_N"/>
</dbReference>
<dbReference type="EMBL" id="BPEU01000008">
    <property type="protein sequence ID" value="GIU39306.1"/>
    <property type="molecule type" value="Genomic_DNA"/>
</dbReference>
<dbReference type="SUPFAM" id="SSF48557">
    <property type="entry name" value="L-aspartase-like"/>
    <property type="match status" value="1"/>
</dbReference>
<dbReference type="InterPro" id="IPR008948">
    <property type="entry name" value="L-Aspartase-like"/>
</dbReference>
<name>A0ABQ4NXL0_SHECO</name>
<dbReference type="Gene3D" id="1.20.200.10">
    <property type="entry name" value="Fumarase/aspartase (Central domain)"/>
    <property type="match status" value="1"/>
</dbReference>
<accession>A0ABQ4NXL0</accession>
<feature type="domain" description="Fumarate lyase N-terminal" evidence="1">
    <location>
        <begin position="4"/>
        <end position="56"/>
    </location>
</feature>
<gene>
    <name evidence="2" type="ORF">TUM3794_13810</name>
</gene>
<protein>
    <recommendedName>
        <fullName evidence="1">Fumarate lyase N-terminal domain-containing protein</fullName>
    </recommendedName>
</protein>
<proteinExistence type="predicted"/>
<comment type="caution">
    <text evidence="2">The sequence shown here is derived from an EMBL/GenBank/DDBJ whole genome shotgun (WGS) entry which is preliminary data.</text>
</comment>
<keyword evidence="3" id="KW-1185">Reference proteome</keyword>
<sequence>MVFLVETIQTKALQVDDVVKIGRTHLMDAMPVRMSQVLDGWASQIEQCIAMIQALRN</sequence>
<evidence type="ECO:0000259" key="1">
    <source>
        <dbReference type="Pfam" id="PF00206"/>
    </source>
</evidence>
<organism evidence="2 3">
    <name type="scientific">Shewanella colwelliana</name>
    <name type="common">Alteromonas colwelliana</name>
    <dbReference type="NCBI Taxonomy" id="23"/>
    <lineage>
        <taxon>Bacteria</taxon>
        <taxon>Pseudomonadati</taxon>
        <taxon>Pseudomonadota</taxon>
        <taxon>Gammaproteobacteria</taxon>
        <taxon>Alteromonadales</taxon>
        <taxon>Shewanellaceae</taxon>
        <taxon>Shewanella</taxon>
    </lineage>
</organism>
<evidence type="ECO:0000313" key="3">
    <source>
        <dbReference type="Proteomes" id="UP000773469"/>
    </source>
</evidence>
<dbReference type="Pfam" id="PF00206">
    <property type="entry name" value="Lyase_1"/>
    <property type="match status" value="1"/>
</dbReference>
<evidence type="ECO:0000313" key="2">
    <source>
        <dbReference type="EMBL" id="GIU39306.1"/>
    </source>
</evidence>
<dbReference type="Proteomes" id="UP000773469">
    <property type="component" value="Unassembled WGS sequence"/>
</dbReference>
<reference evidence="2 3" key="1">
    <citation type="submission" date="2021-05" db="EMBL/GenBank/DDBJ databases">
        <title>Molecular characterization for Shewanella algae harboring chromosomal blaOXA-55-like strains isolated from clinical and environment sample.</title>
        <authorList>
            <person name="Ohama Y."/>
            <person name="Aoki K."/>
            <person name="Harada S."/>
            <person name="Moriya K."/>
            <person name="Ishii Y."/>
            <person name="Tateda K."/>
        </authorList>
    </citation>
    <scope>NUCLEOTIDE SEQUENCE [LARGE SCALE GENOMIC DNA]</scope>
    <source>
        <strain evidence="2 3">MBTL60-118</strain>
    </source>
</reference>